<evidence type="ECO:0000313" key="2">
    <source>
        <dbReference type="EMBL" id="QTH63540.1"/>
    </source>
</evidence>
<dbReference type="SMART" id="SM00754">
    <property type="entry name" value="CHRD"/>
    <property type="match status" value="6"/>
</dbReference>
<proteinExistence type="predicted"/>
<keyword evidence="3" id="KW-1185">Reference proteome</keyword>
<dbReference type="EMBL" id="CP072110">
    <property type="protein sequence ID" value="QTH63540.1"/>
    <property type="molecule type" value="Genomic_DNA"/>
</dbReference>
<dbReference type="PANTHER" id="PTHR46526">
    <property type="entry name" value="CHORDIN"/>
    <property type="match status" value="1"/>
</dbReference>
<dbReference type="AlphaFoldDB" id="A0A975HHV1"/>
<evidence type="ECO:0000259" key="1">
    <source>
        <dbReference type="PROSITE" id="PS50933"/>
    </source>
</evidence>
<dbReference type="KEGG" id="psym:J1N51_12545"/>
<feature type="domain" description="CHRD" evidence="1">
    <location>
        <begin position="274"/>
        <end position="396"/>
    </location>
</feature>
<organism evidence="2 3">
    <name type="scientific">Psychrosphaera ytuae</name>
    <dbReference type="NCBI Taxonomy" id="2820710"/>
    <lineage>
        <taxon>Bacteria</taxon>
        <taxon>Pseudomonadati</taxon>
        <taxon>Pseudomonadota</taxon>
        <taxon>Gammaproteobacteria</taxon>
        <taxon>Alteromonadales</taxon>
        <taxon>Pseudoalteromonadaceae</taxon>
        <taxon>Psychrosphaera</taxon>
    </lineage>
</organism>
<gene>
    <name evidence="2" type="ORF">J1N51_12545</name>
</gene>
<dbReference type="Pfam" id="PF07452">
    <property type="entry name" value="CHRD"/>
    <property type="match status" value="6"/>
</dbReference>
<dbReference type="Proteomes" id="UP000682739">
    <property type="component" value="Chromosome"/>
</dbReference>
<accession>A0A975HHV1</accession>
<evidence type="ECO:0000313" key="3">
    <source>
        <dbReference type="Proteomes" id="UP000682739"/>
    </source>
</evidence>
<dbReference type="InterPro" id="IPR010895">
    <property type="entry name" value="CHRD"/>
</dbReference>
<dbReference type="GO" id="GO:0005615">
    <property type="term" value="C:extracellular space"/>
    <property type="evidence" value="ECO:0007669"/>
    <property type="project" value="TreeGrafter"/>
</dbReference>
<dbReference type="GO" id="GO:0036122">
    <property type="term" value="F:BMP binding"/>
    <property type="evidence" value="ECO:0007669"/>
    <property type="project" value="TreeGrafter"/>
</dbReference>
<dbReference type="RefSeq" id="WP_208831596.1">
    <property type="nucleotide sequence ID" value="NZ_CP072110.1"/>
</dbReference>
<dbReference type="PROSITE" id="PS50933">
    <property type="entry name" value="CHRD"/>
    <property type="match status" value="2"/>
</dbReference>
<sequence length="755" mass="79465">MFKKIALVVCAVALTACGGEDDIEEVVQEQPPFSATASFSVELNGMQHVPMTESDQSAVATIEIDESTLQVRASVDVSEVDGFVGAHLHQGGIGKNGPLAFAFANASSGTYEIAPKSVTQSQIDSMKAGQWYVDIHTEDFISGEIRGQVVDDDTSIITFKLNGNQEVPMVDTDGMGYGYATYNSASSELVVRVVPEGLDDVEAAHIHAGRFGTNGDVFVGLVLDTADMTTWETPAETTIDADTLATLLSGGHYVNVHTASVASGEIRGQILTDNFAMATFKLAGHQEVPMVDTSAMGDGYALVNTDNFNLELQVVTSGVEDASAAHIHTGEIGTNGPVLVALEQSMTDDNVWSSPANTVINAEIFEVLANGGHYVNVHTPDQPSGELRGQILTDNFVFTSFKLSGEQEVPAVTTDASGQAWALVNTDNYAVDIKVLTEGVPDATAAHIHTGRIGFNGGVLAALEQSESDENMWMTASDLMIDAETFAVLASGGHYINVHTPANEGGELRGQILTLGNALVTFGLDGEQEVPAVMTEAMGYGYAVVNTETYAVEMAVVTSGVDDATAAHIHTGRIGENGDVLAALVQNSEDVAVWQSPSDLMIDAETFAVLASGGHYVNVHTPAVESGEIRGQILTDNFVLVTFGLDGSQEVPAVTTDAMGDGYALVNTNDYSVEITVRTMGVDDATAAHIHTGDRGTNGPVLAGLIQSETDVTIWKGADDLMINADIFSVLAGGGHYVNVHTPAFPTGEIRGQIE</sequence>
<protein>
    <submittedName>
        <fullName evidence="2">CHRD domain-containing protein</fullName>
    </submittedName>
</protein>
<name>A0A975HHV1_9GAMM</name>
<feature type="domain" description="CHRD" evidence="1">
    <location>
        <begin position="35"/>
        <end position="154"/>
    </location>
</feature>
<reference evidence="2" key="1">
    <citation type="submission" date="2021-03" db="EMBL/GenBank/DDBJ databases">
        <title>Description of Psychrosphaera ytuae sp. nov. isolated from deep sea sediment of South China Sea.</title>
        <authorList>
            <person name="Zhang J."/>
            <person name="Xu X.-D."/>
        </authorList>
    </citation>
    <scope>NUCLEOTIDE SEQUENCE</scope>
    <source>
        <strain evidence="2">MTZ26</strain>
    </source>
</reference>
<dbReference type="PROSITE" id="PS51257">
    <property type="entry name" value="PROKAR_LIPOPROTEIN"/>
    <property type="match status" value="1"/>
</dbReference>
<dbReference type="PANTHER" id="PTHR46526:SF1">
    <property type="entry name" value="CHORDIN"/>
    <property type="match status" value="1"/>
</dbReference>
<dbReference type="InterPro" id="IPR052278">
    <property type="entry name" value="Chordin-like_regulators"/>
</dbReference>